<accession>A0A545VBG3</accession>
<evidence type="ECO:0000313" key="2">
    <source>
        <dbReference type="Proteomes" id="UP000315783"/>
    </source>
</evidence>
<comment type="caution">
    <text evidence="1">The sequence shown here is derived from an EMBL/GenBank/DDBJ whole genome shotgun (WGS) entry which is preliminary data.</text>
</comment>
<dbReference type="AlphaFoldDB" id="A0A545VBG3"/>
<proteinExistence type="predicted"/>
<reference evidence="1 2" key="1">
    <citation type="journal article" date="2019" name="Appl. Microbiol. Biotechnol.">
        <title>Genome sequence of Isaria javanica and comparative genome analysis insights into family S53 peptidase evolution in fungal entomopathogens.</title>
        <authorList>
            <person name="Lin R."/>
            <person name="Zhang X."/>
            <person name="Xin B."/>
            <person name="Zou M."/>
            <person name="Gao Y."/>
            <person name="Qin F."/>
            <person name="Hu Q."/>
            <person name="Xie B."/>
            <person name="Cheng X."/>
        </authorList>
    </citation>
    <scope>NUCLEOTIDE SEQUENCE [LARGE SCALE GENOMIC DNA]</scope>
    <source>
        <strain evidence="1 2">IJ1G</strain>
    </source>
</reference>
<gene>
    <name evidence="1" type="ORF">IF1G_03029</name>
</gene>
<sequence>MSSRWATVIDIRYQPRRHFLYATAEYNLRASSCNTKFGPDGQNSSFRPPSPCMLPRLHGQGSKIYIPHPASYPRGAEGGIMTLDLGRTRWTPTNNSHLWPLGGHTTGTP</sequence>
<dbReference type="Proteomes" id="UP000315783">
    <property type="component" value="Unassembled WGS sequence"/>
</dbReference>
<name>A0A545VBG3_9HYPO</name>
<protein>
    <submittedName>
        <fullName evidence="1">Uncharacterized protein</fullName>
    </submittedName>
</protein>
<dbReference type="EMBL" id="SPUK01000003">
    <property type="protein sequence ID" value="TQV98949.1"/>
    <property type="molecule type" value="Genomic_DNA"/>
</dbReference>
<keyword evidence="2" id="KW-1185">Reference proteome</keyword>
<organism evidence="1 2">
    <name type="scientific">Cordyceps javanica</name>
    <dbReference type="NCBI Taxonomy" id="43265"/>
    <lineage>
        <taxon>Eukaryota</taxon>
        <taxon>Fungi</taxon>
        <taxon>Dikarya</taxon>
        <taxon>Ascomycota</taxon>
        <taxon>Pezizomycotina</taxon>
        <taxon>Sordariomycetes</taxon>
        <taxon>Hypocreomycetidae</taxon>
        <taxon>Hypocreales</taxon>
        <taxon>Cordycipitaceae</taxon>
        <taxon>Cordyceps</taxon>
    </lineage>
</organism>
<evidence type="ECO:0000313" key="1">
    <source>
        <dbReference type="EMBL" id="TQV98949.1"/>
    </source>
</evidence>